<feature type="region of interest" description="Disordered" evidence="5">
    <location>
        <begin position="1053"/>
        <end position="1176"/>
    </location>
</feature>
<dbReference type="InterPro" id="IPR002938">
    <property type="entry name" value="FAD-bd"/>
</dbReference>
<feature type="compositionally biased region" description="Gly residues" evidence="5">
    <location>
        <begin position="34"/>
        <end position="48"/>
    </location>
</feature>
<dbReference type="GO" id="GO:0004497">
    <property type="term" value="F:monooxygenase activity"/>
    <property type="evidence" value="ECO:0007669"/>
    <property type="project" value="UniProtKB-KW"/>
</dbReference>
<keyword evidence="1" id="KW-0285">Flavoprotein</keyword>
<dbReference type="PANTHER" id="PTHR46972:SF1">
    <property type="entry name" value="FAD DEPENDENT OXIDOREDUCTASE DOMAIN-CONTAINING PROTEIN"/>
    <property type="match status" value="1"/>
</dbReference>
<evidence type="ECO:0000259" key="7">
    <source>
        <dbReference type="Pfam" id="PF26188"/>
    </source>
</evidence>
<feature type="domain" description="RNA-editing substrate-binding complex 6 protein" evidence="7">
    <location>
        <begin position="139"/>
        <end position="385"/>
    </location>
</feature>
<dbReference type="PANTHER" id="PTHR46972">
    <property type="entry name" value="MONOOXYGENASE ASQM-RELATED"/>
    <property type="match status" value="1"/>
</dbReference>
<dbReference type="InterPro" id="IPR058917">
    <property type="entry name" value="RESC6_dom"/>
</dbReference>
<evidence type="ECO:0000313" key="8">
    <source>
        <dbReference type="EMBL" id="GMH61520.1"/>
    </source>
</evidence>
<comment type="caution">
    <text evidence="8">The sequence shown here is derived from an EMBL/GenBank/DDBJ whole genome shotgun (WGS) entry which is preliminary data.</text>
</comment>
<keyword evidence="9" id="KW-1185">Reference proteome</keyword>
<feature type="domain" description="FAD-binding" evidence="6">
    <location>
        <begin position="576"/>
        <end position="745"/>
    </location>
</feature>
<dbReference type="SUPFAM" id="SSF48371">
    <property type="entry name" value="ARM repeat"/>
    <property type="match status" value="1"/>
</dbReference>
<dbReference type="Gene3D" id="3.50.50.60">
    <property type="entry name" value="FAD/NAD(P)-binding domain"/>
    <property type="match status" value="1"/>
</dbReference>
<keyword evidence="3" id="KW-0560">Oxidoreductase</keyword>
<reference evidence="9" key="1">
    <citation type="journal article" date="2023" name="Commun. Biol.">
        <title>Genome analysis of Parmales, the sister group of diatoms, reveals the evolutionary specialization of diatoms from phago-mixotrophs to photoautotrophs.</title>
        <authorList>
            <person name="Ban H."/>
            <person name="Sato S."/>
            <person name="Yoshikawa S."/>
            <person name="Yamada K."/>
            <person name="Nakamura Y."/>
            <person name="Ichinomiya M."/>
            <person name="Sato N."/>
            <person name="Blanc-Mathieu R."/>
            <person name="Endo H."/>
            <person name="Kuwata A."/>
            <person name="Ogata H."/>
        </authorList>
    </citation>
    <scope>NUCLEOTIDE SEQUENCE [LARGE SCALE GENOMIC DNA]</scope>
    <source>
        <strain evidence="9">NIES 3700</strain>
    </source>
</reference>
<feature type="region of interest" description="Disordered" evidence="5">
    <location>
        <begin position="1001"/>
        <end position="1034"/>
    </location>
</feature>
<evidence type="ECO:0000256" key="3">
    <source>
        <dbReference type="ARBA" id="ARBA00023002"/>
    </source>
</evidence>
<feature type="region of interest" description="Disordered" evidence="5">
    <location>
        <begin position="1"/>
        <end position="57"/>
    </location>
</feature>
<dbReference type="SUPFAM" id="SSF51905">
    <property type="entry name" value="FAD/NAD(P)-binding domain"/>
    <property type="match status" value="1"/>
</dbReference>
<dbReference type="Pfam" id="PF01494">
    <property type="entry name" value="FAD_binding_3"/>
    <property type="match status" value="2"/>
</dbReference>
<feature type="compositionally biased region" description="Low complexity" evidence="5">
    <location>
        <begin position="19"/>
        <end position="33"/>
    </location>
</feature>
<organism evidence="8 9">
    <name type="scientific">Triparma laevis f. longispina</name>
    <dbReference type="NCBI Taxonomy" id="1714387"/>
    <lineage>
        <taxon>Eukaryota</taxon>
        <taxon>Sar</taxon>
        <taxon>Stramenopiles</taxon>
        <taxon>Ochrophyta</taxon>
        <taxon>Bolidophyceae</taxon>
        <taxon>Parmales</taxon>
        <taxon>Triparmaceae</taxon>
        <taxon>Triparma</taxon>
    </lineage>
</organism>
<dbReference type="CDD" id="cd04508">
    <property type="entry name" value="Tudor_SF"/>
    <property type="match status" value="1"/>
</dbReference>
<feature type="compositionally biased region" description="Basic and acidic residues" evidence="5">
    <location>
        <begin position="1151"/>
        <end position="1172"/>
    </location>
</feature>
<evidence type="ECO:0000256" key="4">
    <source>
        <dbReference type="ARBA" id="ARBA00023033"/>
    </source>
</evidence>
<keyword evidence="4" id="KW-0503">Monooxygenase</keyword>
<feature type="domain" description="FAD-binding" evidence="6">
    <location>
        <begin position="869"/>
        <end position="907"/>
    </location>
</feature>
<evidence type="ECO:0000256" key="1">
    <source>
        <dbReference type="ARBA" id="ARBA00022630"/>
    </source>
</evidence>
<dbReference type="PRINTS" id="PR00420">
    <property type="entry name" value="RNGMNOXGNASE"/>
</dbReference>
<evidence type="ECO:0000256" key="2">
    <source>
        <dbReference type="ARBA" id="ARBA00022827"/>
    </source>
</evidence>
<evidence type="ECO:0000256" key="5">
    <source>
        <dbReference type="SAM" id="MobiDB-lite"/>
    </source>
</evidence>
<feature type="compositionally biased region" description="Acidic residues" evidence="5">
    <location>
        <begin position="1061"/>
        <end position="1070"/>
    </location>
</feature>
<feature type="compositionally biased region" description="Low complexity" evidence="5">
    <location>
        <begin position="1100"/>
        <end position="1109"/>
    </location>
</feature>
<dbReference type="Proteomes" id="UP001165122">
    <property type="component" value="Unassembled WGS sequence"/>
</dbReference>
<feature type="compositionally biased region" description="Low complexity" evidence="5">
    <location>
        <begin position="1071"/>
        <end position="1080"/>
    </location>
</feature>
<dbReference type="OrthoDB" id="2019031at2759"/>
<evidence type="ECO:0000259" key="6">
    <source>
        <dbReference type="Pfam" id="PF01494"/>
    </source>
</evidence>
<dbReference type="GO" id="GO:0071949">
    <property type="term" value="F:FAD binding"/>
    <property type="evidence" value="ECO:0007669"/>
    <property type="project" value="InterPro"/>
</dbReference>
<name>A0A9W7E169_9STRA</name>
<dbReference type="InterPro" id="IPR016024">
    <property type="entry name" value="ARM-type_fold"/>
</dbReference>
<proteinExistence type="predicted"/>
<protein>
    <recommendedName>
        <fullName evidence="10">FAD-binding domain-containing protein</fullName>
    </recommendedName>
</protein>
<keyword evidence="2" id="KW-0274">FAD</keyword>
<feature type="compositionally biased region" description="Basic and acidic residues" evidence="5">
    <location>
        <begin position="1014"/>
        <end position="1025"/>
    </location>
</feature>
<gene>
    <name evidence="8" type="ORF">TrLO_g13383</name>
</gene>
<sequence>MIFAGGCSPGRGGRGRGGRSYLGSSDSRGPNAGRFGGRGRGGRGSGGRGKGKPRKPVVYPEYIPGTSEEPSPQLLTAWIKGAPTIDRLLQTTSEQQSRINHIHLSAAWGCLGRLWMTTDRDKFDSHSHNLNSLSQHTIKVITTSSEIRARELANIAHGVSKSGRGSELTSLMDALSSEILKRASDLKPQETANTAWAFAKAGRSDPSLFTSLTKIALKNLNEFNSQELTNFTWAYATVGIGDCDLFSRLANTIQPKLKEFNPQGISNTALAFAKAGHQDADLFKNLAKIVILQLNDFNAQDYANTSWAFAKIGFADEALFSAFAKMIKGKMEDFNAQGLANTVWAFAKAGHVDESLFSSFGKQIERMLDDFNSQDLANVSWAFAKACHPDIVLFSALARASEKCLKEFNVQDLVNTAWAFAKIDQLDAKLFVNLGNQLMSKNLDDLSAQYIANIAWAFAKAADCLDVEMSKQLFKTLAKSAEERVEDFSAQDLADLAWAFANADQIDAKLFSSLANAAELYLDDFNDEELDNAEWAFNRAGEFKIVELLRAGRQRTLDDAMELSNADVDVSKCGKIVVAGGGIGGAAVAVALQKKGFDVVVLESDPSFDARKQGYGLTIQRQDAINAMGVDLTQDDAPSTSHYTFNSQGHILGVFGEAFSGDKGRERKEVKNSGRFMHIPRQMLRSRIIEQIKPGTIRWGTNFKIHKKKKYGVTVELTDGTKINASLLIGSDGIFSTVRRQLNLPGDRLNFCGLIVVLGIVDDAILDVPLTKRRIFETVDGTTRIYAMPFTTTSTMWQLSFPYSEDAAKSLCKDNAVLKAEILKRCEKWHDPIPELLGKTPLDCFSGYPVYDRSILEPEVLRKQELIRRVTLIGDAAHPMTPFKAQGANQAISDAVLLADTLTEGIRKHPADVEQGLNVALPIFEKKMLNRSSRAVIGSREKAKELHSSLALQPARKVQRETDVDMQKVIKILKEMGVGAASAREGGALGLDGLVAEVMGRAAGGGGGEKKRKTSEGARESEVPKKKPVAAAVGGGGAWQNLWKKSEPVVAVVEEEKKEDKDEDSSDSDSDSSSSSSSSDSDSDSSSKEEEEEKEETKATKATKATRTTTPKRKASDAIEDIFETKETKAPNAPKAPKAPKAPRATTPKRKASDEVEEKKEKIKEKEDKINPDEISNPMRGMGFYNSDWHKVKIIKLKKGGNAKVELKGGVTRTLEANCLKRLVWGFFDDDWHKCTVLKEKKSGDFKVELKGGEVKTLAKDCIKPQYAKK</sequence>
<dbReference type="EMBL" id="BRXW01000509">
    <property type="protein sequence ID" value="GMH61520.1"/>
    <property type="molecule type" value="Genomic_DNA"/>
</dbReference>
<evidence type="ECO:0000313" key="9">
    <source>
        <dbReference type="Proteomes" id="UP001165122"/>
    </source>
</evidence>
<evidence type="ECO:0008006" key="10">
    <source>
        <dbReference type="Google" id="ProtNLM"/>
    </source>
</evidence>
<dbReference type="AlphaFoldDB" id="A0A9W7E169"/>
<accession>A0A9W7E169</accession>
<dbReference type="InterPro" id="IPR036188">
    <property type="entry name" value="FAD/NAD-bd_sf"/>
</dbReference>
<dbReference type="Pfam" id="PF26188">
    <property type="entry name" value="RESC6"/>
    <property type="match status" value="1"/>
</dbReference>